<dbReference type="AlphaFoldDB" id="A0A375EG40"/>
<gene>
    <name evidence="1" type="ORF">CBM2613_U40006</name>
</gene>
<proteinExistence type="predicted"/>
<sequence length="54" mass="5833">MGVLYFCGHGVMGNGPEHILLLDDYGANRNRPFQTGSFDLSNTARAVAAGHKVR</sequence>
<reference evidence="2" key="1">
    <citation type="submission" date="2018-01" db="EMBL/GenBank/DDBJ databases">
        <authorList>
            <person name="Gaut B.S."/>
            <person name="Morton B.R."/>
            <person name="Clegg M.T."/>
            <person name="Duvall M.R."/>
        </authorList>
    </citation>
    <scope>NUCLEOTIDE SEQUENCE [LARGE SCALE GENOMIC DNA]</scope>
</reference>
<comment type="caution">
    <text evidence="1">The sequence shown here is derived from an EMBL/GenBank/DDBJ whole genome shotgun (WGS) entry which is preliminary data.</text>
</comment>
<accession>A0A375EG40</accession>
<dbReference type="Proteomes" id="UP000256952">
    <property type="component" value="Unassembled WGS sequence"/>
</dbReference>
<name>A0A375EG40_9BURK</name>
<evidence type="ECO:0000313" key="1">
    <source>
        <dbReference type="EMBL" id="SOZ75390.1"/>
    </source>
</evidence>
<organism evidence="1 2">
    <name type="scientific">Cupriavidus taiwanensis</name>
    <dbReference type="NCBI Taxonomy" id="164546"/>
    <lineage>
        <taxon>Bacteria</taxon>
        <taxon>Pseudomonadati</taxon>
        <taxon>Pseudomonadota</taxon>
        <taxon>Betaproteobacteria</taxon>
        <taxon>Burkholderiales</taxon>
        <taxon>Burkholderiaceae</taxon>
        <taxon>Cupriavidus</taxon>
    </lineage>
</organism>
<dbReference type="EMBL" id="OFTH01000055">
    <property type="protein sequence ID" value="SOZ75390.1"/>
    <property type="molecule type" value="Genomic_DNA"/>
</dbReference>
<evidence type="ECO:0000313" key="2">
    <source>
        <dbReference type="Proteomes" id="UP000256952"/>
    </source>
</evidence>
<protein>
    <submittedName>
        <fullName evidence="1">Uncharacterized protein</fullName>
    </submittedName>
</protein>